<dbReference type="EMBL" id="CP036526">
    <property type="protein sequence ID" value="QDT08816.1"/>
    <property type="molecule type" value="Genomic_DNA"/>
</dbReference>
<reference evidence="3 4" key="1">
    <citation type="submission" date="2019-02" db="EMBL/GenBank/DDBJ databases">
        <title>Deep-cultivation of Planctomycetes and their phenomic and genomic characterization uncovers novel biology.</title>
        <authorList>
            <person name="Wiegand S."/>
            <person name="Jogler M."/>
            <person name="Boedeker C."/>
            <person name="Pinto D."/>
            <person name="Vollmers J."/>
            <person name="Rivas-Marin E."/>
            <person name="Kohn T."/>
            <person name="Peeters S.H."/>
            <person name="Heuer A."/>
            <person name="Rast P."/>
            <person name="Oberbeckmann S."/>
            <person name="Bunk B."/>
            <person name="Jeske O."/>
            <person name="Meyerdierks A."/>
            <person name="Storesund J.E."/>
            <person name="Kallscheuer N."/>
            <person name="Luecker S."/>
            <person name="Lage O.M."/>
            <person name="Pohl T."/>
            <person name="Merkel B.J."/>
            <person name="Hornburger P."/>
            <person name="Mueller R.-W."/>
            <person name="Bruemmer F."/>
            <person name="Labrenz M."/>
            <person name="Spormann A.M."/>
            <person name="Op den Camp H."/>
            <person name="Overmann J."/>
            <person name="Amann R."/>
            <person name="Jetten M.S.M."/>
            <person name="Mascher T."/>
            <person name="Medema M.H."/>
            <person name="Devos D.P."/>
            <person name="Kaster A.-K."/>
            <person name="Ovreas L."/>
            <person name="Rohde M."/>
            <person name="Galperin M.Y."/>
            <person name="Jogler C."/>
        </authorList>
    </citation>
    <scope>NUCLEOTIDE SEQUENCE [LARGE SCALE GENOMIC DNA]</scope>
    <source>
        <strain evidence="3 4">K23_9</strain>
    </source>
</reference>
<accession>A0A517NNX1</accession>
<feature type="region of interest" description="Disordered" evidence="1">
    <location>
        <begin position="412"/>
        <end position="445"/>
    </location>
</feature>
<keyword evidence="4" id="KW-1185">Reference proteome</keyword>
<name>A0A517NNX1_9BACT</name>
<dbReference type="RefSeq" id="WP_145416296.1">
    <property type="nucleotide sequence ID" value="NZ_CP036526.1"/>
</dbReference>
<dbReference type="Proteomes" id="UP000319817">
    <property type="component" value="Chromosome"/>
</dbReference>
<organism evidence="3 4">
    <name type="scientific">Stieleria marina</name>
    <dbReference type="NCBI Taxonomy" id="1930275"/>
    <lineage>
        <taxon>Bacteria</taxon>
        <taxon>Pseudomonadati</taxon>
        <taxon>Planctomycetota</taxon>
        <taxon>Planctomycetia</taxon>
        <taxon>Pirellulales</taxon>
        <taxon>Pirellulaceae</taxon>
        <taxon>Stieleria</taxon>
    </lineage>
</organism>
<dbReference type="SUPFAM" id="SSF53067">
    <property type="entry name" value="Actin-like ATPase domain"/>
    <property type="match status" value="1"/>
</dbReference>
<evidence type="ECO:0000313" key="3">
    <source>
        <dbReference type="EMBL" id="QDT08816.1"/>
    </source>
</evidence>
<evidence type="ECO:0000313" key="4">
    <source>
        <dbReference type="Proteomes" id="UP000319817"/>
    </source>
</evidence>
<protein>
    <recommendedName>
        <fullName evidence="5">GspL periplasmic domain protein</fullName>
    </recommendedName>
</protein>
<evidence type="ECO:0000256" key="1">
    <source>
        <dbReference type="SAM" id="MobiDB-lite"/>
    </source>
</evidence>
<dbReference type="InterPro" id="IPR043129">
    <property type="entry name" value="ATPase_NBD"/>
</dbReference>
<dbReference type="AlphaFoldDB" id="A0A517NNX1"/>
<keyword evidence="2" id="KW-0472">Membrane</keyword>
<keyword evidence="2" id="KW-0812">Transmembrane</keyword>
<gene>
    <name evidence="3" type="ORF">K239x_07580</name>
</gene>
<dbReference type="OrthoDB" id="267674at2"/>
<evidence type="ECO:0008006" key="5">
    <source>
        <dbReference type="Google" id="ProtNLM"/>
    </source>
</evidence>
<feature type="transmembrane region" description="Helical" evidence="2">
    <location>
        <begin position="274"/>
        <end position="294"/>
    </location>
</feature>
<feature type="compositionally biased region" description="Polar residues" evidence="1">
    <location>
        <begin position="417"/>
        <end position="445"/>
    </location>
</feature>
<keyword evidence="2" id="KW-1133">Transmembrane helix</keyword>
<sequence>MQDALIIRSSRHGVWLHSTAASAAPNWLPFEIAGNKVSASERITQQIADAADQYARDERLHRGRVVICTGSEVSYFIRLDRRNLVGEVSHESLRYAVEAVLPVDAEAIEVDFLADENTISCVAIETDLIDPLVHALEQLGLQVQHVVCETLLCVQHALLQKQVASTSLLTIEGESPAEPSQATRANCDVVSLLNGRPVAWSLCASQAIAMQQELQLQSSRLPQDAQQVTIMLGRPEATIDAVLDLLRGRLKPWFAMRRGKLAAHDPFRTSRKSFSVFAALLTAAALIACGVLGWKAHQHTGRADDAVTLMQGVFKENFPGQRVPAAIVKRMESEHRKFIGQRNPVGNVPETIDASSVLLPLIASLPSNEDLPVEKGFVVESVRINDGEFLLNLRLSSYQDAGPISRSLEQAGFSVEPPSSTRSSAGRIQTQFRGTWSPQAKQVKP</sequence>
<evidence type="ECO:0000256" key="2">
    <source>
        <dbReference type="SAM" id="Phobius"/>
    </source>
</evidence>
<dbReference type="Gene3D" id="3.30.420.380">
    <property type="match status" value="1"/>
</dbReference>
<proteinExistence type="predicted"/>